<comment type="caution">
    <text evidence="2">The sequence shown here is derived from an EMBL/GenBank/DDBJ whole genome shotgun (WGS) entry which is preliminary data.</text>
</comment>
<keyword evidence="3" id="KW-1185">Reference proteome</keyword>
<proteinExistence type="predicted"/>
<keyword evidence="1" id="KW-0175">Coiled coil</keyword>
<sequence length="74" mass="8385">MSNSQQHPERLMELDSRLVASEQEYEQLRTAFEDAEQSIGNLTAENAHLQNHSTRLSSENARLRHLLALNGPIS</sequence>
<dbReference type="AlphaFoldDB" id="A0A512DQY5"/>
<accession>A0A512DQY5</accession>
<dbReference type="Proteomes" id="UP000321523">
    <property type="component" value="Unassembled WGS sequence"/>
</dbReference>
<organism evidence="2 3">
    <name type="scientific">Skermanella aerolata</name>
    <dbReference type="NCBI Taxonomy" id="393310"/>
    <lineage>
        <taxon>Bacteria</taxon>
        <taxon>Pseudomonadati</taxon>
        <taxon>Pseudomonadota</taxon>
        <taxon>Alphaproteobacteria</taxon>
        <taxon>Rhodospirillales</taxon>
        <taxon>Azospirillaceae</taxon>
        <taxon>Skermanella</taxon>
    </lineage>
</organism>
<evidence type="ECO:0000313" key="3">
    <source>
        <dbReference type="Proteomes" id="UP000321523"/>
    </source>
</evidence>
<protein>
    <submittedName>
        <fullName evidence="2">Uncharacterized protein</fullName>
    </submittedName>
</protein>
<dbReference type="EMBL" id="BJYZ01000011">
    <property type="protein sequence ID" value="GEO38600.1"/>
    <property type="molecule type" value="Genomic_DNA"/>
</dbReference>
<evidence type="ECO:0000313" key="2">
    <source>
        <dbReference type="EMBL" id="GEO38600.1"/>
    </source>
</evidence>
<feature type="coiled-coil region" evidence="1">
    <location>
        <begin position="11"/>
        <end position="52"/>
    </location>
</feature>
<name>A0A512DQY5_9PROT</name>
<reference evidence="2 3" key="1">
    <citation type="submission" date="2019-07" db="EMBL/GenBank/DDBJ databases">
        <title>Whole genome shotgun sequence of Skermanella aerolata NBRC 106429.</title>
        <authorList>
            <person name="Hosoyama A."/>
            <person name="Uohara A."/>
            <person name="Ohji S."/>
            <person name="Ichikawa N."/>
        </authorList>
    </citation>
    <scope>NUCLEOTIDE SEQUENCE [LARGE SCALE GENOMIC DNA]</scope>
    <source>
        <strain evidence="2 3">NBRC 106429</strain>
    </source>
</reference>
<evidence type="ECO:0000256" key="1">
    <source>
        <dbReference type="SAM" id="Coils"/>
    </source>
</evidence>
<gene>
    <name evidence="2" type="ORF">SAE02_27480</name>
</gene>